<name>A0A453MKL1_AEGTS</name>
<dbReference type="PANTHER" id="PTHR27002">
    <property type="entry name" value="RECEPTOR-LIKE SERINE/THREONINE-PROTEIN KINASE SD1-8"/>
    <property type="match status" value="1"/>
</dbReference>
<keyword evidence="13" id="KW-0675">Receptor</keyword>
<dbReference type="InterPro" id="IPR000719">
    <property type="entry name" value="Prot_kinase_dom"/>
</dbReference>
<dbReference type="Pfam" id="PF07714">
    <property type="entry name" value="PK_Tyr_Ser-Thr"/>
    <property type="match status" value="1"/>
</dbReference>
<evidence type="ECO:0000313" key="20">
    <source>
        <dbReference type="Proteomes" id="UP000015105"/>
    </source>
</evidence>
<evidence type="ECO:0000256" key="12">
    <source>
        <dbReference type="ARBA" id="ARBA00023136"/>
    </source>
</evidence>
<dbReference type="InterPro" id="IPR017441">
    <property type="entry name" value="Protein_kinase_ATP_BS"/>
</dbReference>
<evidence type="ECO:0000256" key="5">
    <source>
        <dbReference type="ARBA" id="ARBA00022692"/>
    </source>
</evidence>
<dbReference type="InterPro" id="IPR011009">
    <property type="entry name" value="Kinase-like_dom_sf"/>
</dbReference>
<dbReference type="SMART" id="SM00220">
    <property type="entry name" value="S_TKc"/>
    <property type="match status" value="1"/>
</dbReference>
<dbReference type="Pfam" id="PF01657">
    <property type="entry name" value="Stress-antifung"/>
    <property type="match status" value="1"/>
</dbReference>
<proteinExistence type="predicted"/>
<dbReference type="PROSITE" id="PS00107">
    <property type="entry name" value="PROTEIN_KINASE_ATP"/>
    <property type="match status" value="1"/>
</dbReference>
<keyword evidence="2" id="KW-0723">Serine/threonine-protein kinase</keyword>
<evidence type="ECO:0000256" key="11">
    <source>
        <dbReference type="ARBA" id="ARBA00022989"/>
    </source>
</evidence>
<keyword evidence="9" id="KW-0418">Kinase</keyword>
<dbReference type="Proteomes" id="UP000015105">
    <property type="component" value="Chromosome 5D"/>
</dbReference>
<keyword evidence="10 15" id="KW-0067">ATP-binding</keyword>
<keyword evidence="6" id="KW-0732">Signal</keyword>
<feature type="domain" description="Protein kinase" evidence="17">
    <location>
        <begin position="201"/>
        <end position="478"/>
    </location>
</feature>
<evidence type="ECO:0000256" key="3">
    <source>
        <dbReference type="ARBA" id="ARBA00022553"/>
    </source>
</evidence>
<keyword evidence="5 16" id="KW-0812">Transmembrane</keyword>
<dbReference type="FunFam" id="1.10.510.10:FF:000343">
    <property type="entry name" value="Cysteine-rich receptor-like protein kinase 28"/>
    <property type="match status" value="1"/>
</dbReference>
<sequence length="523" mass="57815">MRVTLGSSARSSHEPEFFSLKNRLVARAASAGGTGQAKFATGEAEYAPNGTMYGLAECMRDLSGEECNRCLQLLSTDLPSCCNRYQGGTAQNFNCRLRVQAYAYYDLAPDAPPPAAAPPAPISSVEKEDDPRPLHLGKGRLQHAILFVAISVGTLFVLVAVLACVRRQRRRNKAKKEQQDNAREGMKYISLQVLRAATSNFSIDNKLGEGGFGEVFKGELQNGMKIAVKRLSKNSAQGFDELKNELVLANRLEHKNLVPLLGVCLQEKLVVYEYMPNGSLHTSLFNSEKAHQLDWTKRNTIISGIARGLLYLHEESRLKVIHRDLKPSNVLLDLDMNPKISDFGLSRAFGEDQSMDITKRPVGTLGYMSPEYAYCGQVSTKSDMYSFGVIVIEIVTGRRNNRSLEDYDTASRYLLSYVWEKWNAGSMEEVVDSCLGGRYPESEALNCVHIGLLCVQEDPSARPDASEVVLMLDSHSTSMNMRTPSRPAFCFTQPGVVRHATANGQLSTPVSDNEVTISDLQPR</sequence>
<evidence type="ECO:0008006" key="21">
    <source>
        <dbReference type="Google" id="ProtNLM"/>
    </source>
</evidence>
<dbReference type="Gene3D" id="3.30.200.20">
    <property type="entry name" value="Phosphorylase Kinase, domain 1"/>
    <property type="match status" value="1"/>
</dbReference>
<evidence type="ECO:0000256" key="7">
    <source>
        <dbReference type="ARBA" id="ARBA00022737"/>
    </source>
</evidence>
<evidence type="ECO:0000256" key="10">
    <source>
        <dbReference type="ARBA" id="ARBA00022840"/>
    </source>
</evidence>
<keyword evidence="4" id="KW-0808">Transferase</keyword>
<dbReference type="GO" id="GO:0005524">
    <property type="term" value="F:ATP binding"/>
    <property type="evidence" value="ECO:0007669"/>
    <property type="project" value="UniProtKB-UniRule"/>
</dbReference>
<dbReference type="InterPro" id="IPR002902">
    <property type="entry name" value="GNK2"/>
</dbReference>
<dbReference type="Gene3D" id="1.10.510.10">
    <property type="entry name" value="Transferase(Phosphotransferase) domain 1"/>
    <property type="match status" value="1"/>
</dbReference>
<keyword evidence="3" id="KW-0597">Phosphoprotein</keyword>
<dbReference type="SUPFAM" id="SSF56112">
    <property type="entry name" value="Protein kinase-like (PK-like)"/>
    <property type="match status" value="1"/>
</dbReference>
<dbReference type="PROSITE" id="PS00108">
    <property type="entry name" value="PROTEIN_KINASE_ST"/>
    <property type="match status" value="1"/>
</dbReference>
<dbReference type="PANTHER" id="PTHR27002:SF372">
    <property type="entry name" value="OS04G0197200 PROTEIN"/>
    <property type="match status" value="1"/>
</dbReference>
<evidence type="ECO:0000256" key="13">
    <source>
        <dbReference type="ARBA" id="ARBA00023170"/>
    </source>
</evidence>
<accession>A0A453MKL1</accession>
<evidence type="ECO:0000256" key="15">
    <source>
        <dbReference type="PROSITE-ProRule" id="PRU10141"/>
    </source>
</evidence>
<reference evidence="19" key="5">
    <citation type="journal article" date="2021" name="G3 (Bethesda)">
        <title>Aegilops tauschii genome assembly Aet v5.0 features greater sequence contiguity and improved annotation.</title>
        <authorList>
            <person name="Wang L."/>
            <person name="Zhu T."/>
            <person name="Rodriguez J.C."/>
            <person name="Deal K.R."/>
            <person name="Dubcovsky J."/>
            <person name="McGuire P.E."/>
            <person name="Lux T."/>
            <person name="Spannagl M."/>
            <person name="Mayer K.F.X."/>
            <person name="Baldrich P."/>
            <person name="Meyers B.C."/>
            <person name="Huo N."/>
            <person name="Gu Y.Q."/>
            <person name="Zhou H."/>
            <person name="Devos K.M."/>
            <person name="Bennetzen J.L."/>
            <person name="Unver T."/>
            <person name="Budak H."/>
            <person name="Gulick P.J."/>
            <person name="Galiba G."/>
            <person name="Kalapos B."/>
            <person name="Nelson D.R."/>
            <person name="Li P."/>
            <person name="You F.M."/>
            <person name="Luo M.C."/>
            <person name="Dvorak J."/>
        </authorList>
    </citation>
    <scope>NUCLEOTIDE SEQUENCE [LARGE SCALE GENOMIC DNA]</scope>
    <source>
        <strain evidence="19">cv. AL8/78</strain>
    </source>
</reference>
<evidence type="ECO:0000259" key="17">
    <source>
        <dbReference type="PROSITE" id="PS50011"/>
    </source>
</evidence>
<reference evidence="19" key="3">
    <citation type="journal article" date="2017" name="Nature">
        <title>Genome sequence of the progenitor of the wheat D genome Aegilops tauschii.</title>
        <authorList>
            <person name="Luo M.C."/>
            <person name="Gu Y.Q."/>
            <person name="Puiu D."/>
            <person name="Wang H."/>
            <person name="Twardziok S.O."/>
            <person name="Deal K.R."/>
            <person name="Huo N."/>
            <person name="Zhu T."/>
            <person name="Wang L."/>
            <person name="Wang Y."/>
            <person name="McGuire P.E."/>
            <person name="Liu S."/>
            <person name="Long H."/>
            <person name="Ramasamy R.K."/>
            <person name="Rodriguez J.C."/>
            <person name="Van S.L."/>
            <person name="Yuan L."/>
            <person name="Wang Z."/>
            <person name="Xia Z."/>
            <person name="Xiao L."/>
            <person name="Anderson O.D."/>
            <person name="Ouyang S."/>
            <person name="Liang Y."/>
            <person name="Zimin A.V."/>
            <person name="Pertea G."/>
            <person name="Qi P."/>
            <person name="Bennetzen J.L."/>
            <person name="Dai X."/>
            <person name="Dawson M.W."/>
            <person name="Muller H.G."/>
            <person name="Kugler K."/>
            <person name="Rivarola-Duarte L."/>
            <person name="Spannagl M."/>
            <person name="Mayer K.F.X."/>
            <person name="Lu F.H."/>
            <person name="Bevan M.W."/>
            <person name="Leroy P."/>
            <person name="Li P."/>
            <person name="You F.M."/>
            <person name="Sun Q."/>
            <person name="Liu Z."/>
            <person name="Lyons E."/>
            <person name="Wicker T."/>
            <person name="Salzberg S.L."/>
            <person name="Devos K.M."/>
            <person name="Dvorak J."/>
        </authorList>
    </citation>
    <scope>NUCLEOTIDE SEQUENCE [LARGE SCALE GENOMIC DNA]</scope>
    <source>
        <strain evidence="19">cv. AL8/78</strain>
    </source>
</reference>
<organism evidence="19 20">
    <name type="scientific">Aegilops tauschii subsp. strangulata</name>
    <name type="common">Goatgrass</name>
    <dbReference type="NCBI Taxonomy" id="200361"/>
    <lineage>
        <taxon>Eukaryota</taxon>
        <taxon>Viridiplantae</taxon>
        <taxon>Streptophyta</taxon>
        <taxon>Embryophyta</taxon>
        <taxon>Tracheophyta</taxon>
        <taxon>Spermatophyta</taxon>
        <taxon>Magnoliopsida</taxon>
        <taxon>Liliopsida</taxon>
        <taxon>Poales</taxon>
        <taxon>Poaceae</taxon>
        <taxon>BOP clade</taxon>
        <taxon>Pooideae</taxon>
        <taxon>Triticodae</taxon>
        <taxon>Triticeae</taxon>
        <taxon>Triticinae</taxon>
        <taxon>Aegilops</taxon>
    </lineage>
</organism>
<dbReference type="CDD" id="cd23509">
    <property type="entry name" value="Gnk2-like"/>
    <property type="match status" value="1"/>
</dbReference>
<dbReference type="GO" id="GO:0004674">
    <property type="term" value="F:protein serine/threonine kinase activity"/>
    <property type="evidence" value="ECO:0007669"/>
    <property type="project" value="UniProtKB-KW"/>
</dbReference>
<evidence type="ECO:0000256" key="6">
    <source>
        <dbReference type="ARBA" id="ARBA00022729"/>
    </source>
</evidence>
<dbReference type="InterPro" id="IPR038408">
    <property type="entry name" value="GNK2_sf"/>
</dbReference>
<evidence type="ECO:0000256" key="4">
    <source>
        <dbReference type="ARBA" id="ARBA00022679"/>
    </source>
</evidence>
<reference evidence="20" key="2">
    <citation type="journal article" date="2017" name="Nat. Plants">
        <title>The Aegilops tauschii genome reveals multiple impacts of transposons.</title>
        <authorList>
            <person name="Zhao G."/>
            <person name="Zou C."/>
            <person name="Li K."/>
            <person name="Wang K."/>
            <person name="Li T."/>
            <person name="Gao L."/>
            <person name="Zhang X."/>
            <person name="Wang H."/>
            <person name="Yang Z."/>
            <person name="Liu X."/>
            <person name="Jiang W."/>
            <person name="Mao L."/>
            <person name="Kong X."/>
            <person name="Jiao Y."/>
            <person name="Jia J."/>
        </authorList>
    </citation>
    <scope>NUCLEOTIDE SEQUENCE [LARGE SCALE GENOMIC DNA]</scope>
    <source>
        <strain evidence="20">cv. AL8/78</strain>
    </source>
</reference>
<dbReference type="PROSITE" id="PS51473">
    <property type="entry name" value="GNK2"/>
    <property type="match status" value="1"/>
</dbReference>
<keyword evidence="11 16" id="KW-1133">Transmembrane helix</keyword>
<dbReference type="Gene3D" id="3.30.430.20">
    <property type="entry name" value="Gnk2 domain, C-X8-C-X2-C motif"/>
    <property type="match status" value="1"/>
</dbReference>
<dbReference type="InterPro" id="IPR008271">
    <property type="entry name" value="Ser/Thr_kinase_AS"/>
</dbReference>
<reference evidence="20" key="1">
    <citation type="journal article" date="2014" name="Science">
        <title>Ancient hybridizations among the ancestral genomes of bread wheat.</title>
        <authorList>
            <consortium name="International Wheat Genome Sequencing Consortium,"/>
            <person name="Marcussen T."/>
            <person name="Sandve S.R."/>
            <person name="Heier L."/>
            <person name="Spannagl M."/>
            <person name="Pfeifer M."/>
            <person name="Jakobsen K.S."/>
            <person name="Wulff B.B."/>
            <person name="Steuernagel B."/>
            <person name="Mayer K.F."/>
            <person name="Olsen O.A."/>
        </authorList>
    </citation>
    <scope>NUCLEOTIDE SEQUENCE [LARGE SCALE GENOMIC DNA]</scope>
    <source>
        <strain evidence="20">cv. AL8/78</strain>
    </source>
</reference>
<keyword evidence="8 15" id="KW-0547">Nucleotide-binding</keyword>
<reference evidence="19" key="4">
    <citation type="submission" date="2019-03" db="UniProtKB">
        <authorList>
            <consortium name="EnsemblPlants"/>
        </authorList>
    </citation>
    <scope>IDENTIFICATION</scope>
</reference>
<keyword evidence="20" id="KW-1185">Reference proteome</keyword>
<evidence type="ECO:0000256" key="9">
    <source>
        <dbReference type="ARBA" id="ARBA00022777"/>
    </source>
</evidence>
<evidence type="ECO:0000256" key="8">
    <source>
        <dbReference type="ARBA" id="ARBA00022741"/>
    </source>
</evidence>
<comment type="subcellular location">
    <subcellularLocation>
        <location evidence="1">Membrane</location>
        <topology evidence="1">Single-pass membrane protein</topology>
    </subcellularLocation>
</comment>
<dbReference type="CDD" id="cd14066">
    <property type="entry name" value="STKc_IRAK"/>
    <property type="match status" value="1"/>
</dbReference>
<dbReference type="STRING" id="200361.A0A453MKL1"/>
<evidence type="ECO:0000256" key="1">
    <source>
        <dbReference type="ARBA" id="ARBA00004167"/>
    </source>
</evidence>
<evidence type="ECO:0000256" key="16">
    <source>
        <dbReference type="SAM" id="Phobius"/>
    </source>
</evidence>
<feature type="transmembrane region" description="Helical" evidence="16">
    <location>
        <begin position="144"/>
        <end position="165"/>
    </location>
</feature>
<dbReference type="FunFam" id="3.30.200.20:FF:000466">
    <property type="entry name" value="Putative LRR receptor-like serine/threonine-protein kinase"/>
    <property type="match status" value="1"/>
</dbReference>
<keyword evidence="7" id="KW-0677">Repeat</keyword>
<dbReference type="InterPro" id="IPR001245">
    <property type="entry name" value="Ser-Thr/Tyr_kinase_cat_dom"/>
</dbReference>
<evidence type="ECO:0000256" key="2">
    <source>
        <dbReference type="ARBA" id="ARBA00022527"/>
    </source>
</evidence>
<protein>
    <recommendedName>
        <fullName evidence="21">Cysteine-rich receptor-like protein kinase 25</fullName>
    </recommendedName>
</protein>
<evidence type="ECO:0000313" key="19">
    <source>
        <dbReference type="EnsemblPlants" id="AET5Gv21219800.11"/>
    </source>
</evidence>
<keyword evidence="14" id="KW-0325">Glycoprotein</keyword>
<feature type="binding site" evidence="15">
    <location>
        <position position="229"/>
    </location>
    <ligand>
        <name>ATP</name>
        <dbReference type="ChEBI" id="CHEBI:30616"/>
    </ligand>
</feature>
<evidence type="ECO:0000259" key="18">
    <source>
        <dbReference type="PROSITE" id="PS51473"/>
    </source>
</evidence>
<feature type="domain" description="Gnk2-homologous" evidence="18">
    <location>
        <begin position="1"/>
        <end position="104"/>
    </location>
</feature>
<dbReference type="EnsemblPlants" id="AET5Gv21219800.11">
    <property type="protein sequence ID" value="AET5Gv21219800.11"/>
    <property type="gene ID" value="AET5Gv21219800"/>
</dbReference>
<keyword evidence="12 16" id="KW-0472">Membrane</keyword>
<dbReference type="GO" id="GO:0005886">
    <property type="term" value="C:plasma membrane"/>
    <property type="evidence" value="ECO:0007669"/>
    <property type="project" value="TreeGrafter"/>
</dbReference>
<evidence type="ECO:0000256" key="14">
    <source>
        <dbReference type="ARBA" id="ARBA00023180"/>
    </source>
</evidence>
<dbReference type="AlphaFoldDB" id="A0A453MKL1"/>
<dbReference type="PROSITE" id="PS50011">
    <property type="entry name" value="PROTEIN_KINASE_DOM"/>
    <property type="match status" value="1"/>
</dbReference>
<dbReference type="Gramene" id="AET5Gv21219800.11">
    <property type="protein sequence ID" value="AET5Gv21219800.11"/>
    <property type="gene ID" value="AET5Gv21219800"/>
</dbReference>